<dbReference type="PATRIC" id="fig|1079.6.peg.1783"/>
<gene>
    <name evidence="1" type="ORF">BV133_3026</name>
</gene>
<dbReference type="RefSeq" id="WP_055037272.1">
    <property type="nucleotide sequence ID" value="NZ_AP014854.2"/>
</dbReference>
<dbReference type="KEGG" id="bvr:BVIR_1719"/>
<dbReference type="OrthoDB" id="8454346at2"/>
<dbReference type="AlphaFoldDB" id="A0A182D584"/>
<reference evidence="1" key="1">
    <citation type="journal article" date="2015" name="Genome Announc.">
        <title>Complete Genome Sequence of the Bacteriochlorophyll b-Producing Photosynthetic Bacterium Blastochloris viridis.</title>
        <authorList>
            <person name="Tsukatani Y."/>
            <person name="Hirose Y."/>
            <person name="Harada J."/>
            <person name="Misawa N."/>
            <person name="Mori K."/>
            <person name="Inoue K."/>
            <person name="Tamiaki H."/>
        </authorList>
    </citation>
    <scope>NUCLEOTIDE SEQUENCE [LARGE SCALE GENOMIC DNA]</scope>
    <source>
        <strain evidence="1">DSM 133</strain>
    </source>
</reference>
<name>A0A182D584_BLAVI</name>
<protein>
    <submittedName>
        <fullName evidence="1">Uncharacterized protein</fullName>
    </submittedName>
</protein>
<sequence length="127" mass="14264">MTLDDITNDAINQDRGREFELHDPVSGTPTGIKLTIAGPDSETSHRAHLALADELAEMADRDGRVSAEHRERARLNCLARHVLRWDIIEDGRPVPFSHANVLRLLKVQWVQQQIDAFAADRSAHRVA</sequence>
<accession>A0A182D584</accession>
<evidence type="ECO:0000313" key="1">
    <source>
        <dbReference type="EMBL" id="BAS00620.1"/>
    </source>
</evidence>
<dbReference type="EMBL" id="AP014854">
    <property type="protein sequence ID" value="BAS00620.1"/>
    <property type="molecule type" value="Genomic_DNA"/>
</dbReference>
<proteinExistence type="predicted"/>
<organism evidence="1">
    <name type="scientific">Blastochloris viridis</name>
    <name type="common">Rhodopseudomonas viridis</name>
    <dbReference type="NCBI Taxonomy" id="1079"/>
    <lineage>
        <taxon>Bacteria</taxon>
        <taxon>Pseudomonadati</taxon>
        <taxon>Pseudomonadota</taxon>
        <taxon>Alphaproteobacteria</taxon>
        <taxon>Hyphomicrobiales</taxon>
        <taxon>Blastochloridaceae</taxon>
        <taxon>Blastochloris</taxon>
    </lineage>
</organism>